<evidence type="ECO:0000256" key="1">
    <source>
        <dbReference type="SAM" id="MobiDB-lite"/>
    </source>
</evidence>
<dbReference type="Proteomes" id="UP000515135">
    <property type="component" value="Unplaced"/>
</dbReference>
<name>A0A6P5AH24_BRABE</name>
<accession>A0A6P5AH24</accession>
<feature type="region of interest" description="Disordered" evidence="1">
    <location>
        <begin position="72"/>
        <end position="127"/>
    </location>
</feature>
<feature type="compositionally biased region" description="Polar residues" evidence="1">
    <location>
        <begin position="82"/>
        <end position="94"/>
    </location>
</feature>
<dbReference type="RefSeq" id="XP_019642552.1">
    <property type="nucleotide sequence ID" value="XM_019786993.1"/>
</dbReference>
<protein>
    <submittedName>
        <fullName evidence="3">Uncharacterized protein LOC109483841</fullName>
    </submittedName>
</protein>
<evidence type="ECO:0000313" key="3">
    <source>
        <dbReference type="RefSeq" id="XP_019642552.1"/>
    </source>
</evidence>
<sequence>MANSGDGDSKVREPQRSHYYKVFRYGENGSAEEHYLEVLRDDRRRARTTCERLAPHTGSRLADRIRAFNRRAAEEQGRQRLKQSSDAAQLQANSRVKCRGNRRTRSETSPGAHHHDQNESVGGEPVANGCYTERRYLLDTRRHSTDRCHARLSIEMSVTDPAVVPVQNQLLLSALQALFIPSCPGICIERVHSLQDIVSRAVTSCEVRPTFWCRSYEKCKAALFLSSEAKKKVKHERQFLLRALRCILQTTDIAVFIDV</sequence>
<reference evidence="3" key="1">
    <citation type="submission" date="2025-08" db="UniProtKB">
        <authorList>
            <consortium name="RefSeq"/>
        </authorList>
    </citation>
    <scope>IDENTIFICATION</scope>
    <source>
        <tissue evidence="3">Gonad</tissue>
    </source>
</reference>
<evidence type="ECO:0000313" key="2">
    <source>
        <dbReference type="Proteomes" id="UP000515135"/>
    </source>
</evidence>
<proteinExistence type="predicted"/>
<dbReference type="KEGG" id="bbel:109483841"/>
<dbReference type="GeneID" id="109483841"/>
<organism evidence="2 3">
    <name type="scientific">Branchiostoma belcheri</name>
    <name type="common">Amphioxus</name>
    <dbReference type="NCBI Taxonomy" id="7741"/>
    <lineage>
        <taxon>Eukaryota</taxon>
        <taxon>Metazoa</taxon>
        <taxon>Chordata</taxon>
        <taxon>Cephalochordata</taxon>
        <taxon>Leptocardii</taxon>
        <taxon>Amphioxiformes</taxon>
        <taxon>Branchiostomatidae</taxon>
        <taxon>Branchiostoma</taxon>
    </lineage>
</organism>
<keyword evidence="2" id="KW-1185">Reference proteome</keyword>
<dbReference type="AlphaFoldDB" id="A0A6P5AH24"/>
<gene>
    <name evidence="3" type="primary">LOC109483841</name>
</gene>
<dbReference type="OrthoDB" id="9986735at2759"/>